<feature type="compositionally biased region" description="Gly residues" evidence="1">
    <location>
        <begin position="36"/>
        <end position="51"/>
    </location>
</feature>
<dbReference type="AlphaFoldDB" id="A0A699ZHT5"/>
<evidence type="ECO:0000313" key="3">
    <source>
        <dbReference type="Proteomes" id="UP000485058"/>
    </source>
</evidence>
<evidence type="ECO:0000256" key="1">
    <source>
        <dbReference type="SAM" id="MobiDB-lite"/>
    </source>
</evidence>
<dbReference type="EMBL" id="BLLF01001682">
    <property type="protein sequence ID" value="GFH20700.1"/>
    <property type="molecule type" value="Genomic_DNA"/>
</dbReference>
<keyword evidence="3" id="KW-1185">Reference proteome</keyword>
<accession>A0A699ZHT5</accession>
<sequence>MITGRICADPLIGEALGQVPEQAAQPLPLQEEGQARVGGGVGSKGGAGGVRRAGCNDTSWTEAGQGLAGPG</sequence>
<feature type="region of interest" description="Disordered" evidence="1">
    <location>
        <begin position="28"/>
        <end position="71"/>
    </location>
</feature>
<gene>
    <name evidence="2" type="ORF">HaLaN_17866</name>
</gene>
<feature type="non-terminal residue" evidence="2">
    <location>
        <position position="1"/>
    </location>
</feature>
<organism evidence="2 3">
    <name type="scientific">Haematococcus lacustris</name>
    <name type="common">Green alga</name>
    <name type="synonym">Haematococcus pluvialis</name>
    <dbReference type="NCBI Taxonomy" id="44745"/>
    <lineage>
        <taxon>Eukaryota</taxon>
        <taxon>Viridiplantae</taxon>
        <taxon>Chlorophyta</taxon>
        <taxon>core chlorophytes</taxon>
        <taxon>Chlorophyceae</taxon>
        <taxon>CS clade</taxon>
        <taxon>Chlamydomonadales</taxon>
        <taxon>Haematococcaceae</taxon>
        <taxon>Haematococcus</taxon>
    </lineage>
</organism>
<proteinExistence type="predicted"/>
<dbReference type="Proteomes" id="UP000485058">
    <property type="component" value="Unassembled WGS sequence"/>
</dbReference>
<comment type="caution">
    <text evidence="2">The sequence shown here is derived from an EMBL/GenBank/DDBJ whole genome shotgun (WGS) entry which is preliminary data.</text>
</comment>
<protein>
    <submittedName>
        <fullName evidence="2">Uncharacterized protein</fullName>
    </submittedName>
</protein>
<reference evidence="2 3" key="1">
    <citation type="submission" date="2020-02" db="EMBL/GenBank/DDBJ databases">
        <title>Draft genome sequence of Haematococcus lacustris strain NIES-144.</title>
        <authorList>
            <person name="Morimoto D."/>
            <person name="Nakagawa S."/>
            <person name="Yoshida T."/>
            <person name="Sawayama S."/>
        </authorList>
    </citation>
    <scope>NUCLEOTIDE SEQUENCE [LARGE SCALE GENOMIC DNA]</scope>
    <source>
        <strain evidence="2 3">NIES-144</strain>
    </source>
</reference>
<evidence type="ECO:0000313" key="2">
    <source>
        <dbReference type="EMBL" id="GFH20700.1"/>
    </source>
</evidence>
<name>A0A699ZHT5_HAELA</name>
<feature type="non-terminal residue" evidence="2">
    <location>
        <position position="71"/>
    </location>
</feature>